<dbReference type="CDD" id="cd14727">
    <property type="entry name" value="ChanN-like"/>
    <property type="match status" value="1"/>
</dbReference>
<dbReference type="InterPro" id="IPR007314">
    <property type="entry name" value="Cofac_haem-bd_dom"/>
</dbReference>
<dbReference type="SUPFAM" id="SSF159501">
    <property type="entry name" value="EreA/ChaN-like"/>
    <property type="match status" value="1"/>
</dbReference>
<feature type="domain" description="Haem-binding uptake Tiki superfamily ChaN" evidence="2">
    <location>
        <begin position="40"/>
        <end position="239"/>
    </location>
</feature>
<dbReference type="OrthoDB" id="1680202at2"/>
<reference evidence="4" key="1">
    <citation type="submission" date="2015-12" db="EMBL/GenBank/DDBJ databases">
        <title>Complete genome sequence of Lutibacter profundus strain LP1.</title>
        <authorList>
            <person name="Wissuwa J."/>
            <person name="Le Moine Bauer S."/>
            <person name="Stokke R."/>
            <person name="Dahle H."/>
            <person name="Steen I.H."/>
        </authorList>
    </citation>
    <scope>NUCLEOTIDE SEQUENCE [LARGE SCALE GENOMIC DNA]</scope>
    <source>
        <strain evidence="4">LP1</strain>
    </source>
</reference>
<dbReference type="Gene3D" id="3.40.50.11550">
    <property type="match status" value="1"/>
</dbReference>
<dbReference type="Proteomes" id="UP000059672">
    <property type="component" value="Chromosome"/>
</dbReference>
<dbReference type="Pfam" id="PF04187">
    <property type="entry name" value="Cofac_haem_bdg"/>
    <property type="match status" value="1"/>
</dbReference>
<dbReference type="KEGG" id="lut:Lupro_09445"/>
<feature type="chain" id="PRO_5007066308" evidence="1">
    <location>
        <begin position="20"/>
        <end position="284"/>
    </location>
</feature>
<sequence length="284" mass="33005">MRKLIVFLLLVSFSKLMFSQNKPAYKLYNAKGNKISYKSMIKKMEKADIVLFGEYHDNPIVHWLQLEATVDLSKTRKLTLGAEMFEADNQIALNDYLIDSINQKGLDTMARLWRNYKTDYKPLVDFAKENKLAFIATNTPRRYARKVYINGFEVLDSITDSEKLWIAPLPIKYDSTLPGYVKFKEMLGNHATENSPKAQALKDATMAYFILKNKKDNKLFLHYNGSYHSDDYEGINWYLKLQNKHLKIITVSVVEQENVKKLDNENKLKADFIIVVPSTMTKTY</sequence>
<accession>A0A0X8G7F9</accession>
<evidence type="ECO:0000313" key="3">
    <source>
        <dbReference type="EMBL" id="AMC11475.1"/>
    </source>
</evidence>
<keyword evidence="1" id="KW-0732">Signal</keyword>
<keyword evidence="4" id="KW-1185">Reference proteome</keyword>
<reference evidence="3 4" key="2">
    <citation type="journal article" date="2016" name="Int. J. Syst. Evol. Microbiol.">
        <title>Lutibacter profundi sp. nov., isolated from a deep-sea hydrothermal system on the Arctic Mid-Ocean Ridge and emended description of the genus Lutibacter.</title>
        <authorList>
            <person name="Le Moine Bauer S."/>
            <person name="Roalkvam I."/>
            <person name="Steen I.H."/>
            <person name="Dahle H."/>
        </authorList>
    </citation>
    <scope>NUCLEOTIDE SEQUENCE [LARGE SCALE GENOMIC DNA]</scope>
    <source>
        <strain evidence="3 4">LP1</strain>
    </source>
</reference>
<feature type="signal peptide" evidence="1">
    <location>
        <begin position="1"/>
        <end position="19"/>
    </location>
</feature>
<protein>
    <submittedName>
        <fullName evidence="3">Iron-regulated protein</fullName>
    </submittedName>
</protein>
<proteinExistence type="predicted"/>
<dbReference type="PATRIC" id="fig|1622118.3.peg.1952"/>
<dbReference type="EMBL" id="CP013355">
    <property type="protein sequence ID" value="AMC11475.1"/>
    <property type="molecule type" value="Genomic_DNA"/>
</dbReference>
<evidence type="ECO:0000256" key="1">
    <source>
        <dbReference type="SAM" id="SignalP"/>
    </source>
</evidence>
<evidence type="ECO:0000313" key="4">
    <source>
        <dbReference type="Proteomes" id="UP000059672"/>
    </source>
</evidence>
<gene>
    <name evidence="3" type="ORF">Lupro_09445</name>
</gene>
<dbReference type="RefSeq" id="WP_068209276.1">
    <property type="nucleotide sequence ID" value="NZ_CP013355.1"/>
</dbReference>
<name>A0A0X8G7F9_9FLAO</name>
<dbReference type="STRING" id="1622118.Lupro_09445"/>
<organism evidence="3 4">
    <name type="scientific">Lutibacter profundi</name>
    <dbReference type="NCBI Taxonomy" id="1622118"/>
    <lineage>
        <taxon>Bacteria</taxon>
        <taxon>Pseudomonadati</taxon>
        <taxon>Bacteroidota</taxon>
        <taxon>Flavobacteriia</taxon>
        <taxon>Flavobacteriales</taxon>
        <taxon>Flavobacteriaceae</taxon>
        <taxon>Lutibacter</taxon>
    </lineage>
</organism>
<evidence type="ECO:0000259" key="2">
    <source>
        <dbReference type="Pfam" id="PF04187"/>
    </source>
</evidence>
<dbReference type="AlphaFoldDB" id="A0A0X8G7F9"/>